<evidence type="ECO:0000313" key="1">
    <source>
        <dbReference type="EMBL" id="CAB4141646.1"/>
    </source>
</evidence>
<sequence>MTLILNGDTGLSDVDGSASTPAISGTDANTGIYFPGADRIGFAEGGVQCGEFDASGNLKFNSGYGSVATAYGCRAWVNFNGTSTVAIRASGNVTSITDNGTGDYTVNFTTAMVDANYAVTGTAGDFTGGVQNRMTVDPKVFAAGSIRFNTDNSSSTIDVAAVSVAIHR</sequence>
<gene>
    <name evidence="1" type="ORF">UFOVP420_25</name>
</gene>
<proteinExistence type="predicted"/>
<dbReference type="EMBL" id="LR796394">
    <property type="protein sequence ID" value="CAB4141646.1"/>
    <property type="molecule type" value="Genomic_DNA"/>
</dbReference>
<reference evidence="1" key="1">
    <citation type="submission" date="2020-04" db="EMBL/GenBank/DDBJ databases">
        <authorList>
            <person name="Chiriac C."/>
            <person name="Salcher M."/>
            <person name="Ghai R."/>
            <person name="Kavagutti S V."/>
        </authorList>
    </citation>
    <scope>NUCLEOTIDE SEQUENCE</scope>
</reference>
<organism evidence="1">
    <name type="scientific">uncultured Caudovirales phage</name>
    <dbReference type="NCBI Taxonomy" id="2100421"/>
    <lineage>
        <taxon>Viruses</taxon>
        <taxon>Duplodnaviria</taxon>
        <taxon>Heunggongvirae</taxon>
        <taxon>Uroviricota</taxon>
        <taxon>Caudoviricetes</taxon>
        <taxon>Peduoviridae</taxon>
        <taxon>Maltschvirus</taxon>
        <taxon>Maltschvirus maltsch</taxon>
    </lineage>
</organism>
<accession>A0A6J5M9E5</accession>
<name>A0A6J5M9E5_9CAUD</name>
<protein>
    <submittedName>
        <fullName evidence="1">Uncharacterized protein</fullName>
    </submittedName>
</protein>